<evidence type="ECO:0000313" key="8">
    <source>
        <dbReference type="EMBL" id="ATI42324.1"/>
    </source>
</evidence>
<evidence type="ECO:0000256" key="7">
    <source>
        <dbReference type="SAM" id="Phobius"/>
    </source>
</evidence>
<dbReference type="Proteomes" id="UP000219050">
    <property type="component" value="Chromosome"/>
</dbReference>
<comment type="subcellular location">
    <subcellularLocation>
        <location evidence="1">Membrane</location>
        <topology evidence="1">Multi-pass membrane protein</topology>
    </subcellularLocation>
</comment>
<dbReference type="GO" id="GO:0016020">
    <property type="term" value="C:membrane"/>
    <property type="evidence" value="ECO:0007669"/>
    <property type="project" value="UniProtKB-SubCell"/>
</dbReference>
<keyword evidence="9" id="KW-1185">Reference proteome</keyword>
<feature type="transmembrane region" description="Helical" evidence="7">
    <location>
        <begin position="101"/>
        <end position="125"/>
    </location>
</feature>
<dbReference type="AlphaFoldDB" id="A0A291M0A0"/>
<evidence type="ECO:0000313" key="9">
    <source>
        <dbReference type="Proteomes" id="UP000219050"/>
    </source>
</evidence>
<keyword evidence="3 7" id="KW-0812">Transmembrane</keyword>
<feature type="transmembrane region" description="Helical" evidence="7">
    <location>
        <begin position="48"/>
        <end position="65"/>
    </location>
</feature>
<dbReference type="GO" id="GO:0055085">
    <property type="term" value="P:transmembrane transport"/>
    <property type="evidence" value="ECO:0007669"/>
    <property type="project" value="TreeGrafter"/>
</dbReference>
<evidence type="ECO:0000256" key="2">
    <source>
        <dbReference type="ARBA" id="ARBA00009773"/>
    </source>
</evidence>
<keyword evidence="4 7" id="KW-1133">Transmembrane helix</keyword>
<comment type="similarity">
    <text evidence="2">Belongs to the autoinducer-2 exporter (AI-2E) (TC 2.A.86) family.</text>
</comment>
<evidence type="ECO:0000256" key="3">
    <source>
        <dbReference type="ARBA" id="ARBA00022692"/>
    </source>
</evidence>
<evidence type="ECO:0000256" key="6">
    <source>
        <dbReference type="SAM" id="MobiDB-lite"/>
    </source>
</evidence>
<gene>
    <name evidence="8" type="ORF">CBW24_10085</name>
</gene>
<feature type="region of interest" description="Disordered" evidence="6">
    <location>
        <begin position="387"/>
        <end position="412"/>
    </location>
</feature>
<dbReference type="PANTHER" id="PTHR21716">
    <property type="entry name" value="TRANSMEMBRANE PROTEIN"/>
    <property type="match status" value="1"/>
</dbReference>
<feature type="compositionally biased region" description="Basic and acidic residues" evidence="6">
    <location>
        <begin position="388"/>
        <end position="397"/>
    </location>
</feature>
<dbReference type="Pfam" id="PF01594">
    <property type="entry name" value="AI-2E_transport"/>
    <property type="match status" value="1"/>
</dbReference>
<protein>
    <recommendedName>
        <fullName evidence="10">AI-2E family transporter</fullName>
    </recommendedName>
</protein>
<proteinExistence type="inferred from homology"/>
<feature type="transmembrane region" description="Helical" evidence="7">
    <location>
        <begin position="242"/>
        <end position="263"/>
    </location>
</feature>
<evidence type="ECO:0000256" key="1">
    <source>
        <dbReference type="ARBA" id="ARBA00004141"/>
    </source>
</evidence>
<evidence type="ECO:0000256" key="5">
    <source>
        <dbReference type="ARBA" id="ARBA00023136"/>
    </source>
</evidence>
<evidence type="ECO:0008006" key="10">
    <source>
        <dbReference type="Google" id="ProtNLM"/>
    </source>
</evidence>
<dbReference type="PANTHER" id="PTHR21716:SF16">
    <property type="entry name" value="BLL1467 PROTEIN"/>
    <property type="match status" value="1"/>
</dbReference>
<organism evidence="8 9">
    <name type="scientific">Pacificitalea manganoxidans</name>
    <dbReference type="NCBI Taxonomy" id="1411902"/>
    <lineage>
        <taxon>Bacteria</taxon>
        <taxon>Pseudomonadati</taxon>
        <taxon>Pseudomonadota</taxon>
        <taxon>Alphaproteobacteria</taxon>
        <taxon>Rhodobacterales</taxon>
        <taxon>Paracoccaceae</taxon>
        <taxon>Pacificitalea</taxon>
    </lineage>
</organism>
<keyword evidence="5 7" id="KW-0472">Membrane</keyword>
<dbReference type="EMBL" id="CP021404">
    <property type="protein sequence ID" value="ATI42324.1"/>
    <property type="molecule type" value="Genomic_DNA"/>
</dbReference>
<dbReference type="InterPro" id="IPR002549">
    <property type="entry name" value="AI-2E-like"/>
</dbReference>
<reference evidence="8 9" key="1">
    <citation type="submission" date="2017-05" db="EMBL/GenBank/DDBJ databases">
        <title>Comparative genomic and metabolic analysis of manganese-oxidizing mechanisms in Celeribater manganoxidans DY25T: its adaption to the environment of polymetallic nodule.</title>
        <authorList>
            <person name="Wang X."/>
        </authorList>
    </citation>
    <scope>NUCLEOTIDE SEQUENCE [LARGE SCALE GENOMIC DNA]</scope>
    <source>
        <strain evidence="8 9">DY25</strain>
    </source>
</reference>
<feature type="transmembrane region" description="Helical" evidence="7">
    <location>
        <begin position="188"/>
        <end position="211"/>
    </location>
</feature>
<dbReference type="KEGG" id="cmag:CBW24_10085"/>
<evidence type="ECO:0000256" key="4">
    <source>
        <dbReference type="ARBA" id="ARBA00022989"/>
    </source>
</evidence>
<accession>A0A291M0A0</accession>
<feature type="transmembrane region" description="Helical" evidence="7">
    <location>
        <begin position="339"/>
        <end position="366"/>
    </location>
</feature>
<feature type="transmembrane region" description="Helical" evidence="7">
    <location>
        <begin position="293"/>
        <end position="319"/>
    </location>
</feature>
<sequence>MPPLSLPVPTVSRLRGVAEELCLCTARSLGRSRQAGPVTKLIHDDHPAVRWALYLIAIVVVVTALDLLEDIVAPLTLALVVGIVLAPLADMLERIGVPPAVTALLSLVFALTGVAALVLLVQPFVGDLLTRGSSFWFEARDTIRSMQSILTGLTEVTKEVTEAIAPGDTPAQGADMAEQVELPTVTDALLYAPAFAAQTLVFAGSLFFFLLSRHQLYQWGAKLPGPVSVEGLQKAEYRVSRYFIAVTTINAVFGVLVAAALMAIGMPSAWLWGLCAFLMNFILYLGPLITAGVLIVAGMMVFDGAMSFAPAAIYVTLNMCEGQFVTPTVLGRHMRVNPLLLFLSLIFWLWLWGPIGGFVAIPLIVWAMAVHQERHHGHEQVDPAYLTEEERAARDGDAPVSETQGDQAAPPL</sequence>
<name>A0A291M0A0_9RHOB</name>
<feature type="transmembrane region" description="Helical" evidence="7">
    <location>
        <begin position="71"/>
        <end position="89"/>
    </location>
</feature>
<feature type="transmembrane region" description="Helical" evidence="7">
    <location>
        <begin position="269"/>
        <end position="286"/>
    </location>
</feature>